<sequence length="134" mass="14422">MSSNTFYVQAGPSPQNPDMAACHYYSDYACTQEVQEPLRIPKDAGEVVFVLVPYAAAANPSKVSNQWLMVGSVADRVDTAAIDPIMTPATGNTVRIPMPKEKTVKQGVILLFSSQGPTTQLYASDDPTVINEGQ</sequence>
<dbReference type="RefSeq" id="WP_394457688.1">
    <property type="nucleotide sequence ID" value="NZ_JBIGHZ010000001.1"/>
</dbReference>
<gene>
    <name evidence="1" type="ORF">ACG0Z6_00150</name>
</gene>
<proteinExistence type="predicted"/>
<keyword evidence="2" id="KW-1185">Reference proteome</keyword>
<accession>A0ABW7FQT0</accession>
<dbReference type="Proteomes" id="UP001606099">
    <property type="component" value="Unassembled WGS sequence"/>
</dbReference>
<dbReference type="EMBL" id="JBIGHZ010000001">
    <property type="protein sequence ID" value="MFG6446643.1"/>
    <property type="molecule type" value="Genomic_DNA"/>
</dbReference>
<organism evidence="1 2">
    <name type="scientific">Roseateles rivi</name>
    <dbReference type="NCBI Taxonomy" id="3299028"/>
    <lineage>
        <taxon>Bacteria</taxon>
        <taxon>Pseudomonadati</taxon>
        <taxon>Pseudomonadota</taxon>
        <taxon>Betaproteobacteria</taxon>
        <taxon>Burkholderiales</taxon>
        <taxon>Sphaerotilaceae</taxon>
        <taxon>Roseateles</taxon>
    </lineage>
</organism>
<evidence type="ECO:0000313" key="1">
    <source>
        <dbReference type="EMBL" id="MFG6446643.1"/>
    </source>
</evidence>
<name>A0ABW7FQT0_9BURK</name>
<comment type="caution">
    <text evidence="1">The sequence shown here is derived from an EMBL/GenBank/DDBJ whole genome shotgun (WGS) entry which is preliminary data.</text>
</comment>
<protein>
    <submittedName>
        <fullName evidence="1">Uncharacterized protein</fullName>
    </submittedName>
</protein>
<reference evidence="1 2" key="1">
    <citation type="submission" date="2024-08" db="EMBL/GenBank/DDBJ databases">
        <authorList>
            <person name="Lu H."/>
        </authorList>
    </citation>
    <scope>NUCLEOTIDE SEQUENCE [LARGE SCALE GENOMIC DNA]</scope>
    <source>
        <strain evidence="1 2">BYS180W</strain>
    </source>
</reference>
<evidence type="ECO:0000313" key="2">
    <source>
        <dbReference type="Proteomes" id="UP001606099"/>
    </source>
</evidence>